<comment type="subunit">
    <text evidence="2">Heterotetramer consisting of two non-identical subunits: a beta subunit (TrpG) and a large alpha subunit (TrpE).</text>
</comment>
<dbReference type="GO" id="GO:0046872">
    <property type="term" value="F:metal ion binding"/>
    <property type="evidence" value="ECO:0007669"/>
    <property type="project" value="UniProtKB-KW"/>
</dbReference>
<comment type="caution">
    <text evidence="11">The sequence shown here is derived from an EMBL/GenBank/DDBJ whole genome shotgun (WGS) entry which is preliminary data.</text>
</comment>
<organism evidence="11 12">
    <name type="scientific">Oceanobacillus indicireducens</name>
    <dbReference type="NCBI Taxonomy" id="1004261"/>
    <lineage>
        <taxon>Bacteria</taxon>
        <taxon>Bacillati</taxon>
        <taxon>Bacillota</taxon>
        <taxon>Bacilli</taxon>
        <taxon>Bacillales</taxon>
        <taxon>Bacillaceae</taxon>
        <taxon>Oceanobacillus</taxon>
    </lineage>
</organism>
<accession>A0A918CZM2</accession>
<proteinExistence type="predicted"/>
<feature type="domain" description="Anthranilate synthase component I N-terminal" evidence="10">
    <location>
        <begin position="18"/>
        <end position="150"/>
    </location>
</feature>
<dbReference type="PANTHER" id="PTHR11236">
    <property type="entry name" value="AMINOBENZOATE/ANTHRANILATE SYNTHASE"/>
    <property type="match status" value="1"/>
</dbReference>
<dbReference type="InterPro" id="IPR015890">
    <property type="entry name" value="Chorismate_C"/>
</dbReference>
<reference evidence="11" key="1">
    <citation type="journal article" date="2014" name="Int. J. Syst. Evol. Microbiol.">
        <title>Complete genome sequence of Corynebacterium casei LMG S-19264T (=DSM 44701T), isolated from a smear-ripened cheese.</title>
        <authorList>
            <consortium name="US DOE Joint Genome Institute (JGI-PGF)"/>
            <person name="Walter F."/>
            <person name="Albersmeier A."/>
            <person name="Kalinowski J."/>
            <person name="Ruckert C."/>
        </authorList>
    </citation>
    <scope>NUCLEOTIDE SEQUENCE</scope>
    <source>
        <strain evidence="11">JCM 17251</strain>
    </source>
</reference>
<dbReference type="GO" id="GO:0000162">
    <property type="term" value="P:L-tryptophan biosynthetic process"/>
    <property type="evidence" value="ECO:0007669"/>
    <property type="project" value="TreeGrafter"/>
</dbReference>
<dbReference type="Pfam" id="PF00425">
    <property type="entry name" value="Chorismate_bind"/>
    <property type="match status" value="1"/>
</dbReference>
<dbReference type="EMBL" id="BMOS01000003">
    <property type="protein sequence ID" value="GGN51843.1"/>
    <property type="molecule type" value="Genomic_DNA"/>
</dbReference>
<evidence type="ECO:0000256" key="2">
    <source>
        <dbReference type="ARBA" id="ARBA00011575"/>
    </source>
</evidence>
<feature type="domain" description="Chorismate-utilising enzyme C-terminal" evidence="9">
    <location>
        <begin position="197"/>
        <end position="452"/>
    </location>
</feature>
<keyword evidence="6" id="KW-0456">Lyase</keyword>
<evidence type="ECO:0000256" key="8">
    <source>
        <dbReference type="ARBA" id="ARBA00047683"/>
    </source>
</evidence>
<evidence type="ECO:0000256" key="1">
    <source>
        <dbReference type="ARBA" id="ARBA00001946"/>
    </source>
</evidence>
<evidence type="ECO:0000313" key="11">
    <source>
        <dbReference type="EMBL" id="GGN51843.1"/>
    </source>
</evidence>
<evidence type="ECO:0000256" key="3">
    <source>
        <dbReference type="ARBA" id="ARBA00020653"/>
    </source>
</evidence>
<name>A0A918CZM2_9BACI</name>
<evidence type="ECO:0000259" key="9">
    <source>
        <dbReference type="Pfam" id="PF00425"/>
    </source>
</evidence>
<protein>
    <recommendedName>
        <fullName evidence="3">Anthranilate synthase component 1</fullName>
    </recommendedName>
</protein>
<dbReference type="InterPro" id="IPR005801">
    <property type="entry name" value="ADC_synthase"/>
</dbReference>
<dbReference type="InterPro" id="IPR006805">
    <property type="entry name" value="Anth_synth_I_N"/>
</dbReference>
<evidence type="ECO:0000256" key="4">
    <source>
        <dbReference type="ARBA" id="ARBA00022723"/>
    </source>
</evidence>
<evidence type="ECO:0000259" key="10">
    <source>
        <dbReference type="Pfam" id="PF04715"/>
    </source>
</evidence>
<dbReference type="Proteomes" id="UP000624041">
    <property type="component" value="Unassembled WGS sequence"/>
</dbReference>
<dbReference type="Gene3D" id="3.60.120.10">
    <property type="entry name" value="Anthranilate synthase"/>
    <property type="match status" value="1"/>
</dbReference>
<keyword evidence="5" id="KW-0460">Magnesium</keyword>
<comment type="function">
    <text evidence="7">Part of a heterotetrameric complex that catalyzes the two-step biosynthesis of anthranilate, an intermediate in the biosynthesis of L-tryptophan. In the first step, the glutamine-binding beta subunit (TrpG) of anthranilate synthase (AS) provides the glutamine amidotransferase activity which generates ammonia as a substrate that, along with chorismate, is used in the second step, catalyzed by the large alpha subunit of AS (TrpE) to produce anthranilate. In the absence of TrpG, TrpE can synthesize anthranilate directly from chorismate and high concentrations of ammonia.</text>
</comment>
<reference evidence="11" key="2">
    <citation type="submission" date="2020-09" db="EMBL/GenBank/DDBJ databases">
        <authorList>
            <person name="Sun Q."/>
            <person name="Ohkuma M."/>
        </authorList>
    </citation>
    <scope>NUCLEOTIDE SEQUENCE</scope>
    <source>
        <strain evidence="11">JCM 17251</strain>
    </source>
</reference>
<dbReference type="AlphaFoldDB" id="A0A918CZM2"/>
<dbReference type="Pfam" id="PF04715">
    <property type="entry name" value="Anth_synt_I_N"/>
    <property type="match status" value="1"/>
</dbReference>
<dbReference type="InterPro" id="IPR019999">
    <property type="entry name" value="Anth_synth_I-like"/>
</dbReference>
<evidence type="ECO:0000256" key="7">
    <source>
        <dbReference type="ARBA" id="ARBA00025634"/>
    </source>
</evidence>
<dbReference type="RefSeq" id="WP_188856014.1">
    <property type="nucleotide sequence ID" value="NZ_BMOS01000003.1"/>
</dbReference>
<dbReference type="SUPFAM" id="SSF56322">
    <property type="entry name" value="ADC synthase"/>
    <property type="match status" value="1"/>
</dbReference>
<evidence type="ECO:0000256" key="6">
    <source>
        <dbReference type="ARBA" id="ARBA00023239"/>
    </source>
</evidence>
<dbReference type="GO" id="GO:0004049">
    <property type="term" value="F:anthranilate synthase activity"/>
    <property type="evidence" value="ECO:0007669"/>
    <property type="project" value="UniProtKB-EC"/>
</dbReference>
<dbReference type="PANTHER" id="PTHR11236:SF48">
    <property type="entry name" value="ISOCHORISMATE SYNTHASE MENF"/>
    <property type="match status" value="1"/>
</dbReference>
<comment type="cofactor">
    <cofactor evidence="1">
        <name>Mg(2+)</name>
        <dbReference type="ChEBI" id="CHEBI:18420"/>
    </cofactor>
</comment>
<evidence type="ECO:0000256" key="5">
    <source>
        <dbReference type="ARBA" id="ARBA00022842"/>
    </source>
</evidence>
<evidence type="ECO:0000313" key="12">
    <source>
        <dbReference type="Proteomes" id="UP000624041"/>
    </source>
</evidence>
<keyword evidence="12" id="KW-1185">Reference proteome</keyword>
<comment type="catalytic activity">
    <reaction evidence="8">
        <text>chorismate + L-glutamine = anthranilate + pyruvate + L-glutamate + H(+)</text>
        <dbReference type="Rhea" id="RHEA:21732"/>
        <dbReference type="ChEBI" id="CHEBI:15361"/>
        <dbReference type="ChEBI" id="CHEBI:15378"/>
        <dbReference type="ChEBI" id="CHEBI:16567"/>
        <dbReference type="ChEBI" id="CHEBI:29748"/>
        <dbReference type="ChEBI" id="CHEBI:29985"/>
        <dbReference type="ChEBI" id="CHEBI:58359"/>
        <dbReference type="EC" id="4.1.3.27"/>
    </reaction>
</comment>
<sequence>MILSYQYEKIPAAGMSALKIFKNLKSRKKILLESTSYHEQKGKFTYLGVDPYEEVIGNQGKTTIIDIQTNTTRQLEEHALDYLKKQLPDMETHLPIPFFGGAVGYVGYDFICNLEDIALPSMDELQMPDVHFMLFRNIIAIDHTKDCLYLIAVNPDQDPNVFLDEELKKLKNLLQTDMKDSNIAFPNIDFKSQETEASFTEKLLRAKEYIERKEVLQVVLSQRMQADISGNPDFPFAFYENLRASNPSPYMFYIDFADYILLGASPESLLQVTGNEVVTNPIAGTRPRGATQAEDARLEAELLGDEKELSEHRMLVELSNEDLARVCKEQTIELTTDMIIEKYQHVMHIVSELKGELRENSSSVDALISLLPAGTVSGMPKQRAMEIVNELEEKRRGPYGGGVGYISFNRDLNIALTIRTLIIKGKSAYLQAGAGIVRDSVVKKEYEETLHKARSLVEAAYTFS</sequence>
<gene>
    <name evidence="11" type="ORF">GCM10007971_06760</name>
</gene>
<dbReference type="PRINTS" id="PR00095">
    <property type="entry name" value="ANTSNTHASEI"/>
</dbReference>
<keyword evidence="4" id="KW-0479">Metal-binding</keyword>